<dbReference type="AlphaFoldDB" id="A0ABD0TY10"/>
<reference evidence="2 3" key="1">
    <citation type="journal article" date="2024" name="Plant Biotechnol. J.">
        <title>Dendrobium thyrsiflorum genome and its molecular insights into genes involved in important horticultural traits.</title>
        <authorList>
            <person name="Chen B."/>
            <person name="Wang J.Y."/>
            <person name="Zheng P.J."/>
            <person name="Li K.L."/>
            <person name="Liang Y.M."/>
            <person name="Chen X.F."/>
            <person name="Zhang C."/>
            <person name="Zhao X."/>
            <person name="He X."/>
            <person name="Zhang G.Q."/>
            <person name="Liu Z.J."/>
            <person name="Xu Q."/>
        </authorList>
    </citation>
    <scope>NUCLEOTIDE SEQUENCE [LARGE SCALE GENOMIC DNA]</scope>
    <source>
        <strain evidence="2">GZMU011</strain>
    </source>
</reference>
<dbReference type="PANTHER" id="PTHR47481">
    <property type="match status" value="1"/>
</dbReference>
<evidence type="ECO:0000313" key="3">
    <source>
        <dbReference type="Proteomes" id="UP001552299"/>
    </source>
</evidence>
<accession>A0ABD0TY10</accession>
<gene>
    <name evidence="2" type="ORF">M5K25_026636</name>
</gene>
<proteinExistence type="predicted"/>
<dbReference type="Proteomes" id="UP001552299">
    <property type="component" value="Unassembled WGS sequence"/>
</dbReference>
<dbReference type="Pfam" id="PF14223">
    <property type="entry name" value="Retrotran_gag_2"/>
    <property type="match status" value="1"/>
</dbReference>
<dbReference type="PANTHER" id="PTHR47481:SF22">
    <property type="entry name" value="RETROTRANSPOSON GAG DOMAIN-CONTAINING PROTEIN"/>
    <property type="match status" value="1"/>
</dbReference>
<sequence length="315" mass="34526">MDARAKHRHLGRFSSKPSSMRQAVKNPVSLATSATSQVGEFSDSKNLEALPIPATLKFVVSNLKNTLQNSLTTNNYQLWLNGFATFLDPTFSPPVQSLPQPDGSHLSNPRYSQWLLTDQNIAAPLCSTISASVLPYIINLETTSIIWIALETRFQSTNHSKHATISSDIKSLVDQIAAVGSTVDTKDIILHILNGLPSSYQSFKTVIRTMITPISLDQLYSLLISEEIHLATDAAHSVSVPDSNLALPWRLVSRASFLSWQLQLSSALYFPRQICLKKGHTASACWHHMNAQYAPSPAKNSNKALIASSRASSSD</sequence>
<name>A0ABD0TY10_DENTH</name>
<feature type="compositionally biased region" description="Basic residues" evidence="1">
    <location>
        <begin position="1"/>
        <end position="11"/>
    </location>
</feature>
<dbReference type="EMBL" id="JANQDX010000019">
    <property type="protein sequence ID" value="KAL0904512.1"/>
    <property type="molecule type" value="Genomic_DNA"/>
</dbReference>
<evidence type="ECO:0000256" key="1">
    <source>
        <dbReference type="SAM" id="MobiDB-lite"/>
    </source>
</evidence>
<feature type="region of interest" description="Disordered" evidence="1">
    <location>
        <begin position="1"/>
        <end position="28"/>
    </location>
</feature>
<evidence type="ECO:0000313" key="2">
    <source>
        <dbReference type="EMBL" id="KAL0904512.1"/>
    </source>
</evidence>
<protein>
    <submittedName>
        <fullName evidence="2">Uncharacterized protein</fullName>
    </submittedName>
</protein>
<comment type="caution">
    <text evidence="2">The sequence shown here is derived from an EMBL/GenBank/DDBJ whole genome shotgun (WGS) entry which is preliminary data.</text>
</comment>
<organism evidence="2 3">
    <name type="scientific">Dendrobium thyrsiflorum</name>
    <name type="common">Pinecone-like raceme dendrobium</name>
    <name type="synonym">Orchid</name>
    <dbReference type="NCBI Taxonomy" id="117978"/>
    <lineage>
        <taxon>Eukaryota</taxon>
        <taxon>Viridiplantae</taxon>
        <taxon>Streptophyta</taxon>
        <taxon>Embryophyta</taxon>
        <taxon>Tracheophyta</taxon>
        <taxon>Spermatophyta</taxon>
        <taxon>Magnoliopsida</taxon>
        <taxon>Liliopsida</taxon>
        <taxon>Asparagales</taxon>
        <taxon>Orchidaceae</taxon>
        <taxon>Epidendroideae</taxon>
        <taxon>Malaxideae</taxon>
        <taxon>Dendrobiinae</taxon>
        <taxon>Dendrobium</taxon>
    </lineage>
</organism>
<keyword evidence="3" id="KW-1185">Reference proteome</keyword>